<evidence type="ECO:0000256" key="1">
    <source>
        <dbReference type="SAM" id="MobiDB-lite"/>
    </source>
</evidence>
<feature type="region of interest" description="Disordered" evidence="1">
    <location>
        <begin position="153"/>
        <end position="188"/>
    </location>
</feature>
<proteinExistence type="predicted"/>
<feature type="region of interest" description="Disordered" evidence="1">
    <location>
        <begin position="1"/>
        <end position="96"/>
    </location>
</feature>
<feature type="non-terminal residue" evidence="2">
    <location>
        <position position="1"/>
    </location>
</feature>
<evidence type="ECO:0000313" key="3">
    <source>
        <dbReference type="Proteomes" id="UP001189429"/>
    </source>
</evidence>
<feature type="region of interest" description="Disordered" evidence="1">
    <location>
        <begin position="122"/>
        <end position="141"/>
    </location>
</feature>
<organism evidence="2 3">
    <name type="scientific">Prorocentrum cordatum</name>
    <dbReference type="NCBI Taxonomy" id="2364126"/>
    <lineage>
        <taxon>Eukaryota</taxon>
        <taxon>Sar</taxon>
        <taxon>Alveolata</taxon>
        <taxon>Dinophyceae</taxon>
        <taxon>Prorocentrales</taxon>
        <taxon>Prorocentraceae</taxon>
        <taxon>Prorocentrum</taxon>
    </lineage>
</organism>
<reference evidence="2" key="1">
    <citation type="submission" date="2023-10" db="EMBL/GenBank/DDBJ databases">
        <authorList>
            <person name="Chen Y."/>
            <person name="Shah S."/>
            <person name="Dougan E. K."/>
            <person name="Thang M."/>
            <person name="Chan C."/>
        </authorList>
    </citation>
    <scope>NUCLEOTIDE SEQUENCE [LARGE SCALE GENOMIC DNA]</scope>
</reference>
<feature type="compositionally biased region" description="Low complexity" evidence="1">
    <location>
        <begin position="1"/>
        <end position="16"/>
    </location>
</feature>
<gene>
    <name evidence="2" type="ORF">PCOR1329_LOCUS12805</name>
</gene>
<name>A0ABN9QNW3_9DINO</name>
<dbReference type="EMBL" id="CAUYUJ010003761">
    <property type="protein sequence ID" value="CAK0806654.1"/>
    <property type="molecule type" value="Genomic_DNA"/>
</dbReference>
<sequence>SLPPHTCSHSSSPPSHAIATTGTARGGPHCRPAWSPCVRAGPALQPPPVEHSLRPPGSARSMPSAGAAAAAARECQGGRPEAADVSRRRAQCGGARRHPRARAANCRRFGFPIAGVPPALGLSRARSRARRPRSRARRPRSAVLRACRLPARRRGGGAGGRAAGARGGPPGGETFQHSAAPAIPTQKVKPSRLKVRDRCFCCVPGCCLVLRQGSPCWLHGSSSPAQVGQGQVRVDEPS</sequence>
<keyword evidence="3" id="KW-1185">Reference proteome</keyword>
<feature type="compositionally biased region" description="Gly residues" evidence="1">
    <location>
        <begin position="156"/>
        <end position="171"/>
    </location>
</feature>
<dbReference type="Proteomes" id="UP001189429">
    <property type="component" value="Unassembled WGS sequence"/>
</dbReference>
<comment type="caution">
    <text evidence="2">The sequence shown here is derived from an EMBL/GenBank/DDBJ whole genome shotgun (WGS) entry which is preliminary data.</text>
</comment>
<feature type="non-terminal residue" evidence="2">
    <location>
        <position position="238"/>
    </location>
</feature>
<feature type="compositionally biased region" description="Low complexity" evidence="1">
    <location>
        <begin position="54"/>
        <end position="73"/>
    </location>
</feature>
<evidence type="ECO:0000313" key="2">
    <source>
        <dbReference type="EMBL" id="CAK0806654.1"/>
    </source>
</evidence>
<protein>
    <submittedName>
        <fullName evidence="2">Uncharacterized protein</fullName>
    </submittedName>
</protein>
<accession>A0ABN9QNW3</accession>
<feature type="compositionally biased region" description="Basic residues" evidence="1">
    <location>
        <begin position="125"/>
        <end position="140"/>
    </location>
</feature>